<sequence>MGNDVRNQRIGVVGLGRIGAFHTETLAGLDGVSSLVVTDGRPEVTDAVAAKYGADKVDGVEAMLTAGVDGIVVAAATPAHASLLLAAVDAGIPVFCEKPLAFTATESKAVVDGIATSDVPVQIGFNRRFDPAVAAAERAVRSGDLGFLHTVRSTTLDPAPPPMAYIAESGGIFRDCSVHDFDVVRWIVGREVVSVFATGSNQGDPAFAAAGDVDSATVLLTFEGGAVGVVSNSRYNGRGYDCRLEVHGRDDTVVAGWDPHTPVRNMEAPQLFPHGELFPSDTPHGFFMDRFAASYRAELSAFLKVCAGTRPSPCTAQDALEVAWIAEAATESLRRGAPVTLEEVRS</sequence>
<dbReference type="InterPro" id="IPR036291">
    <property type="entry name" value="NAD(P)-bd_dom_sf"/>
</dbReference>
<dbReference type="Proteomes" id="UP000703038">
    <property type="component" value="Unassembled WGS sequence"/>
</dbReference>
<dbReference type="PANTHER" id="PTHR42840">
    <property type="entry name" value="NAD(P)-BINDING ROSSMANN-FOLD SUPERFAMILY PROTEIN-RELATED"/>
    <property type="match status" value="1"/>
</dbReference>
<dbReference type="InterPro" id="IPR055170">
    <property type="entry name" value="GFO_IDH_MocA-like_dom"/>
</dbReference>
<proteinExistence type="inferred from homology"/>
<dbReference type="EMBL" id="JAFBBK010000001">
    <property type="protein sequence ID" value="MBM7414185.1"/>
    <property type="molecule type" value="Genomic_DNA"/>
</dbReference>
<dbReference type="Pfam" id="PF22725">
    <property type="entry name" value="GFO_IDH_MocA_C3"/>
    <property type="match status" value="1"/>
</dbReference>
<organism evidence="5 6">
    <name type="scientific">Rhodococcoides corynebacterioides</name>
    <dbReference type="NCBI Taxonomy" id="53972"/>
    <lineage>
        <taxon>Bacteria</taxon>
        <taxon>Bacillati</taxon>
        <taxon>Actinomycetota</taxon>
        <taxon>Actinomycetes</taxon>
        <taxon>Mycobacteriales</taxon>
        <taxon>Nocardiaceae</taxon>
        <taxon>Rhodococcoides</taxon>
    </lineage>
</organism>
<reference evidence="5 6" key="1">
    <citation type="submission" date="2021-01" db="EMBL/GenBank/DDBJ databases">
        <title>Genomics of switchgrass bacterial isolates.</title>
        <authorList>
            <person name="Shade A."/>
        </authorList>
    </citation>
    <scope>NUCLEOTIDE SEQUENCE [LARGE SCALE GENOMIC DNA]</scope>
    <source>
        <strain evidence="5 6">PvP111</strain>
    </source>
</reference>
<keyword evidence="6" id="KW-1185">Reference proteome</keyword>
<dbReference type="SUPFAM" id="SSF55347">
    <property type="entry name" value="Glyceraldehyde-3-phosphate dehydrogenase-like, C-terminal domain"/>
    <property type="match status" value="1"/>
</dbReference>
<dbReference type="EC" id="1.1.1.369" evidence="5"/>
<keyword evidence="2 5" id="KW-0560">Oxidoreductase</keyword>
<evidence type="ECO:0000256" key="1">
    <source>
        <dbReference type="ARBA" id="ARBA00010928"/>
    </source>
</evidence>
<evidence type="ECO:0000256" key="2">
    <source>
        <dbReference type="ARBA" id="ARBA00023002"/>
    </source>
</evidence>
<dbReference type="Gene3D" id="3.30.360.10">
    <property type="entry name" value="Dihydrodipicolinate Reductase, domain 2"/>
    <property type="match status" value="1"/>
</dbReference>
<comment type="similarity">
    <text evidence="1">Belongs to the Gfo/Idh/MocA family.</text>
</comment>
<dbReference type="SUPFAM" id="SSF51735">
    <property type="entry name" value="NAD(P)-binding Rossmann-fold domains"/>
    <property type="match status" value="1"/>
</dbReference>
<evidence type="ECO:0000259" key="3">
    <source>
        <dbReference type="Pfam" id="PF01408"/>
    </source>
</evidence>
<feature type="domain" description="Gfo/Idh/MocA-like oxidoreductase N-terminal" evidence="3">
    <location>
        <begin position="9"/>
        <end position="125"/>
    </location>
</feature>
<gene>
    <name evidence="5" type="ORF">JOE42_000918</name>
</gene>
<feature type="domain" description="GFO/IDH/MocA-like oxidoreductase" evidence="4">
    <location>
        <begin position="134"/>
        <end position="252"/>
    </location>
</feature>
<dbReference type="Gene3D" id="3.40.50.720">
    <property type="entry name" value="NAD(P)-binding Rossmann-like Domain"/>
    <property type="match status" value="1"/>
</dbReference>
<evidence type="ECO:0000313" key="5">
    <source>
        <dbReference type="EMBL" id="MBM7414185.1"/>
    </source>
</evidence>
<name>A0ABS2KRD8_9NOCA</name>
<evidence type="ECO:0000313" key="6">
    <source>
        <dbReference type="Proteomes" id="UP000703038"/>
    </source>
</evidence>
<dbReference type="PANTHER" id="PTHR42840:SF3">
    <property type="entry name" value="BINDING ROSSMANN FOLD OXIDOREDUCTASE, PUTATIVE (AFU_ORTHOLOGUE AFUA_2G10240)-RELATED"/>
    <property type="match status" value="1"/>
</dbReference>
<accession>A0ABS2KRD8</accession>
<evidence type="ECO:0000259" key="4">
    <source>
        <dbReference type="Pfam" id="PF22725"/>
    </source>
</evidence>
<dbReference type="EC" id="1.1.1.18" evidence="5"/>
<dbReference type="Pfam" id="PF01408">
    <property type="entry name" value="GFO_IDH_MocA"/>
    <property type="match status" value="1"/>
</dbReference>
<comment type="caution">
    <text evidence="5">The sequence shown here is derived from an EMBL/GenBank/DDBJ whole genome shotgun (WGS) entry which is preliminary data.</text>
</comment>
<dbReference type="RefSeq" id="WP_204866958.1">
    <property type="nucleotide sequence ID" value="NZ_JAFBBK010000001.1"/>
</dbReference>
<dbReference type="GO" id="GO:0050112">
    <property type="term" value="F:inositol 2-dehydrogenase (NAD+) activity"/>
    <property type="evidence" value="ECO:0007669"/>
    <property type="project" value="UniProtKB-EC"/>
</dbReference>
<dbReference type="InterPro" id="IPR000683">
    <property type="entry name" value="Gfo/Idh/MocA-like_OxRdtase_N"/>
</dbReference>
<protein>
    <submittedName>
        <fullName evidence="5">Myo-inositol 2-dehydrogenase/D-chiro-inositol 1-dehydrogenase</fullName>
        <ecNumber evidence="5">1.1.1.18</ecNumber>
        <ecNumber evidence="5">1.1.1.369</ecNumber>
    </submittedName>
</protein>